<dbReference type="Pfam" id="PF07980">
    <property type="entry name" value="SusD_RagB"/>
    <property type="match status" value="1"/>
</dbReference>
<sequence length="492" mass="56456">MLTTSCNDSFLNVENPAGEPLEEYYTTDAHIQEAVVAAYDPMHWPDWGLGQYNALNIDAEIMGDDFWVGGSNISDMQNWHKLFNYEGDANNTLSSLWTVDYSGIKRCNDVIKYLGYAAGNLTDTNKKWYEMQARTLRVFYYNMLWHYFGNIPFYLTNMEAPYKAPQLKADDVYSQLIVELEDILKNGDLPMKMSKTSDYGRVTKAFAIMMYAEMVMYQNDQSRYATALTYLNEIISSKKYQLNPKFGDIWAESGEWCDESIFEINYEESISERDWGSPLAIGGTVLPTLISPNSWPGGDGWSKGQDGWGFLPVRLETYALYNDNDTRRSATIWDVRGTDYTARYQDTHLWLAKYRPFDANNANCPTSKNLNYNNNYRYYRYAETLLDAAELSLRTGGSETGDAKTWLNQVHTRAGLGELSKATLDDVLKERHLEFIGEGKRYWDLVRTGEAAKVLTPDKYGYRTNSWTESKKYIPIAQGELDTDPALVQNKY</sequence>
<dbReference type="Proteomes" id="UP001319045">
    <property type="component" value="Chromosome"/>
</dbReference>
<proteinExistence type="inferred from homology"/>
<evidence type="ECO:0000256" key="2">
    <source>
        <dbReference type="ARBA" id="ARBA00006275"/>
    </source>
</evidence>
<evidence type="ECO:0000313" key="7">
    <source>
        <dbReference type="EMBL" id="BCS85681.1"/>
    </source>
</evidence>
<evidence type="ECO:0000256" key="4">
    <source>
        <dbReference type="ARBA" id="ARBA00023136"/>
    </source>
</evidence>
<keyword evidence="5" id="KW-0998">Cell outer membrane</keyword>
<dbReference type="InterPro" id="IPR012944">
    <property type="entry name" value="SusD_RagB_dom"/>
</dbReference>
<keyword evidence="3" id="KW-0732">Signal</keyword>
<dbReference type="Gene3D" id="1.25.40.390">
    <property type="match status" value="1"/>
</dbReference>
<keyword evidence="4" id="KW-0472">Membrane</keyword>
<protein>
    <recommendedName>
        <fullName evidence="6">RagB/SusD domain-containing protein</fullName>
    </recommendedName>
</protein>
<gene>
    <name evidence="7" type="ORF">prwr041_15740</name>
</gene>
<organism evidence="7 8">
    <name type="scientific">Prevotella herbatica</name>
    <dbReference type="NCBI Taxonomy" id="2801997"/>
    <lineage>
        <taxon>Bacteria</taxon>
        <taxon>Pseudomonadati</taxon>
        <taxon>Bacteroidota</taxon>
        <taxon>Bacteroidia</taxon>
        <taxon>Bacteroidales</taxon>
        <taxon>Prevotellaceae</taxon>
        <taxon>Prevotella</taxon>
    </lineage>
</organism>
<dbReference type="InterPro" id="IPR011990">
    <property type="entry name" value="TPR-like_helical_dom_sf"/>
</dbReference>
<dbReference type="EMBL" id="AP024484">
    <property type="protein sequence ID" value="BCS85681.1"/>
    <property type="molecule type" value="Genomic_DNA"/>
</dbReference>
<evidence type="ECO:0000313" key="8">
    <source>
        <dbReference type="Proteomes" id="UP001319045"/>
    </source>
</evidence>
<comment type="similarity">
    <text evidence="2">Belongs to the SusD family.</text>
</comment>
<accession>A0ABM7NYY0</accession>
<feature type="domain" description="RagB/SusD" evidence="6">
    <location>
        <begin position="329"/>
        <end position="491"/>
    </location>
</feature>
<evidence type="ECO:0000256" key="3">
    <source>
        <dbReference type="ARBA" id="ARBA00022729"/>
    </source>
</evidence>
<evidence type="ECO:0000259" key="6">
    <source>
        <dbReference type="Pfam" id="PF07980"/>
    </source>
</evidence>
<evidence type="ECO:0000256" key="1">
    <source>
        <dbReference type="ARBA" id="ARBA00004442"/>
    </source>
</evidence>
<dbReference type="SUPFAM" id="SSF48452">
    <property type="entry name" value="TPR-like"/>
    <property type="match status" value="1"/>
</dbReference>
<evidence type="ECO:0000256" key="5">
    <source>
        <dbReference type="ARBA" id="ARBA00023237"/>
    </source>
</evidence>
<keyword evidence="8" id="KW-1185">Reference proteome</keyword>
<reference evidence="7 8" key="1">
    <citation type="journal article" date="2022" name="Int. J. Syst. Evol. Microbiol.">
        <title>Prevotella herbatica sp. nov., a plant polysaccharide-decomposing anaerobic bacterium isolated from a methanogenic reactor.</title>
        <authorList>
            <person name="Uek A."/>
            <person name="Tonouchi A."/>
            <person name="Kaku N."/>
            <person name="Ueki K."/>
        </authorList>
    </citation>
    <scope>NUCLEOTIDE SEQUENCE [LARGE SCALE GENOMIC DNA]</scope>
    <source>
        <strain evidence="7 8">WR041</strain>
    </source>
</reference>
<comment type="subcellular location">
    <subcellularLocation>
        <location evidence="1">Cell outer membrane</location>
    </subcellularLocation>
</comment>
<name>A0ABM7NYY0_9BACT</name>